<organism evidence="2 3">
    <name type="scientific">Fontimonas thermophila</name>
    <dbReference type="NCBI Taxonomy" id="1076937"/>
    <lineage>
        <taxon>Bacteria</taxon>
        <taxon>Pseudomonadati</taxon>
        <taxon>Pseudomonadota</taxon>
        <taxon>Gammaproteobacteria</taxon>
        <taxon>Nevskiales</taxon>
        <taxon>Nevskiaceae</taxon>
        <taxon>Fontimonas</taxon>
    </lineage>
</organism>
<evidence type="ECO:0000313" key="3">
    <source>
        <dbReference type="Proteomes" id="UP000199771"/>
    </source>
</evidence>
<name>A0A1I2JV60_9GAMM</name>
<feature type="compositionally biased region" description="Low complexity" evidence="1">
    <location>
        <begin position="51"/>
        <end position="64"/>
    </location>
</feature>
<gene>
    <name evidence="2" type="ORF">SAMN04488120_1104</name>
</gene>
<proteinExistence type="predicted"/>
<dbReference type="EMBL" id="FOOC01000010">
    <property type="protein sequence ID" value="SFF57770.1"/>
    <property type="molecule type" value="Genomic_DNA"/>
</dbReference>
<reference evidence="2 3" key="1">
    <citation type="submission" date="2016-10" db="EMBL/GenBank/DDBJ databases">
        <authorList>
            <person name="de Groot N.N."/>
        </authorList>
    </citation>
    <scope>NUCLEOTIDE SEQUENCE [LARGE SCALE GENOMIC DNA]</scope>
    <source>
        <strain evidence="2 3">DSM 23609</strain>
    </source>
</reference>
<evidence type="ECO:0000256" key="1">
    <source>
        <dbReference type="SAM" id="MobiDB-lite"/>
    </source>
</evidence>
<protein>
    <submittedName>
        <fullName evidence="2">Uncharacterized protein</fullName>
    </submittedName>
</protein>
<dbReference type="Proteomes" id="UP000199771">
    <property type="component" value="Unassembled WGS sequence"/>
</dbReference>
<dbReference type="AlphaFoldDB" id="A0A1I2JV60"/>
<evidence type="ECO:0000313" key="2">
    <source>
        <dbReference type="EMBL" id="SFF57770.1"/>
    </source>
</evidence>
<feature type="region of interest" description="Disordered" evidence="1">
    <location>
        <begin position="43"/>
        <end position="64"/>
    </location>
</feature>
<accession>A0A1I2JV60</accession>
<keyword evidence="3" id="KW-1185">Reference proteome</keyword>
<sequence length="64" mass="7307">MVAIGSSCPEPRLYPLLLRLRMQVLWCMRVPLFTRGRHHFPARGIKKSPIRRGSAPSRGAARPR</sequence>